<dbReference type="KEGG" id="prv:G7070_15965"/>
<accession>A0A6G7Y9I6</accession>
<dbReference type="AlphaFoldDB" id="A0A6G7Y9I6"/>
<name>A0A6G7Y9I6_9ACTN</name>
<evidence type="ECO:0000313" key="2">
    <source>
        <dbReference type="Proteomes" id="UP000501058"/>
    </source>
</evidence>
<proteinExistence type="predicted"/>
<keyword evidence="2" id="KW-1185">Reference proteome</keyword>
<organism evidence="1 2">
    <name type="scientific">Propioniciclava coleopterorum</name>
    <dbReference type="NCBI Taxonomy" id="2714937"/>
    <lineage>
        <taxon>Bacteria</taxon>
        <taxon>Bacillati</taxon>
        <taxon>Actinomycetota</taxon>
        <taxon>Actinomycetes</taxon>
        <taxon>Propionibacteriales</taxon>
        <taxon>Propionibacteriaceae</taxon>
        <taxon>Propioniciclava</taxon>
    </lineage>
</organism>
<gene>
    <name evidence="1" type="ORF">G7070_15965</name>
</gene>
<evidence type="ECO:0000313" key="1">
    <source>
        <dbReference type="EMBL" id="QIK73482.1"/>
    </source>
</evidence>
<sequence length="271" mass="29426">MSHRSWDTLPLDTSIGALEGTSFLAAADRDNHVVGSVLRPRTATSSARFVETLTTRGGSSGRRSREVNPGLSLAALCALLGVAPMSAIALPAVDWLNVSTDSVRAGEKFWRLPTLLDRVPTPQNRLEQCRARVEAVKQSYGRLRGDLVYRIENAALFDPDAPLTRQFETALVLWEDVDATTPDSEMLRRAGMVEVTFDTARAAAETVGLAHLPETTRGDADRAAKAARLARATDVDAERAIATDRVAGILRRLDLPYLPDPTVLDRALTRG</sequence>
<reference evidence="1 2" key="1">
    <citation type="submission" date="2020-03" db="EMBL/GenBank/DDBJ databases">
        <title>Propioniciclava sp. nov., isolated from Hydrophilus acuminatus.</title>
        <authorList>
            <person name="Hyun D.-W."/>
            <person name="Bae J.-W."/>
        </authorList>
    </citation>
    <scope>NUCLEOTIDE SEQUENCE [LARGE SCALE GENOMIC DNA]</scope>
    <source>
        <strain evidence="1 2">HDW11</strain>
    </source>
</reference>
<protein>
    <submittedName>
        <fullName evidence="1">Uncharacterized protein</fullName>
    </submittedName>
</protein>
<dbReference type="RefSeq" id="WP_166234551.1">
    <property type="nucleotide sequence ID" value="NZ_CP049865.1"/>
</dbReference>
<dbReference type="EMBL" id="CP049865">
    <property type="protein sequence ID" value="QIK73482.1"/>
    <property type="molecule type" value="Genomic_DNA"/>
</dbReference>
<dbReference type="Proteomes" id="UP000501058">
    <property type="component" value="Chromosome"/>
</dbReference>